<evidence type="ECO:0000256" key="3">
    <source>
        <dbReference type="ARBA" id="ARBA00012098"/>
    </source>
</evidence>
<dbReference type="Proteomes" id="UP000599383">
    <property type="component" value="Unassembled WGS sequence"/>
</dbReference>
<name>A0ABX1WGZ9_9RHOB</name>
<dbReference type="Gene3D" id="2.60.120.10">
    <property type="entry name" value="Jelly Rolls"/>
    <property type="match status" value="1"/>
</dbReference>
<dbReference type="EMBL" id="WVQY01000012">
    <property type="protein sequence ID" value="NOD32616.1"/>
    <property type="molecule type" value="Genomic_DNA"/>
</dbReference>
<evidence type="ECO:0000256" key="6">
    <source>
        <dbReference type="ARBA" id="ARBA00031424"/>
    </source>
</evidence>
<evidence type="ECO:0000256" key="1">
    <source>
        <dbReference type="ARBA" id="ARBA00001298"/>
    </source>
</evidence>
<dbReference type="InterPro" id="IPR014710">
    <property type="entry name" value="RmlC-like_jellyroll"/>
</dbReference>
<keyword evidence="10" id="KW-1185">Reference proteome</keyword>
<dbReference type="SUPFAM" id="SSF51182">
    <property type="entry name" value="RmlC-like cupins"/>
    <property type="match status" value="1"/>
</dbReference>
<proteinExistence type="predicted"/>
<accession>A0ABX1WGZ9</accession>
<feature type="region of interest" description="Disordered" evidence="8">
    <location>
        <begin position="29"/>
        <end position="60"/>
    </location>
</feature>
<comment type="caution">
    <text evidence="9">The sequence shown here is derived from an EMBL/GenBank/DDBJ whole genome shotgun (WGS) entry which is preliminary data.</text>
</comment>
<feature type="compositionally biased region" description="Polar residues" evidence="8">
    <location>
        <begin position="29"/>
        <end position="43"/>
    </location>
</feature>
<sequence>MTARRLKVRTGGFEFLKWIQPFQYDHVAGSQNIDPRRNQSQPDLQRWPFAPQSDKSISAPDCDRAVRWDDPNLGIDWPLTGAPVLSDKDAAAPLMADLDNPLTWNG</sequence>
<reference evidence="9 10" key="1">
    <citation type="submission" date="2019-12" db="EMBL/GenBank/DDBJ databases">
        <title>Ruegeria JWLKs population differentiation of coral mucus and skeleton niches.</title>
        <authorList>
            <person name="Luo D."/>
        </authorList>
    </citation>
    <scope>NUCLEOTIDE SEQUENCE [LARGE SCALE GENOMIC DNA]</scope>
    <source>
        <strain evidence="9 10">HKCCD6238</strain>
    </source>
</reference>
<dbReference type="InterPro" id="IPR011051">
    <property type="entry name" value="RmlC_Cupin_sf"/>
</dbReference>
<gene>
    <name evidence="9" type="ORF">GS617_20280</name>
</gene>
<evidence type="ECO:0000313" key="9">
    <source>
        <dbReference type="EMBL" id="NOD32616.1"/>
    </source>
</evidence>
<evidence type="ECO:0000256" key="5">
    <source>
        <dbReference type="ARBA" id="ARBA00029758"/>
    </source>
</evidence>
<evidence type="ECO:0000256" key="7">
    <source>
        <dbReference type="ARBA" id="ARBA00033311"/>
    </source>
</evidence>
<dbReference type="EC" id="5.1.3.13" evidence="3"/>
<evidence type="ECO:0000256" key="4">
    <source>
        <dbReference type="ARBA" id="ARBA00019595"/>
    </source>
</evidence>
<protein>
    <recommendedName>
        <fullName evidence="4">dTDP-4-dehydrorhamnose 3,5-epimerase</fullName>
        <ecNumber evidence="3">5.1.3.13</ecNumber>
    </recommendedName>
    <alternativeName>
        <fullName evidence="6">Thymidine diphospho-4-keto-rhamnose 3,5-epimerase</fullName>
    </alternativeName>
    <alternativeName>
        <fullName evidence="5">dTDP-4-keto-6-deoxyglucose 3,5-epimerase</fullName>
    </alternativeName>
    <alternativeName>
        <fullName evidence="7">dTDP-6-deoxy-D-xylo-4-hexulose 3,5-epimerase</fullName>
    </alternativeName>
</protein>
<comment type="catalytic activity">
    <reaction evidence="1">
        <text>dTDP-4-dehydro-6-deoxy-alpha-D-glucose = dTDP-4-dehydro-beta-L-rhamnose</text>
        <dbReference type="Rhea" id="RHEA:16969"/>
        <dbReference type="ChEBI" id="CHEBI:57649"/>
        <dbReference type="ChEBI" id="CHEBI:62830"/>
        <dbReference type="EC" id="5.1.3.13"/>
    </reaction>
</comment>
<evidence type="ECO:0000313" key="10">
    <source>
        <dbReference type="Proteomes" id="UP000599383"/>
    </source>
</evidence>
<evidence type="ECO:0000256" key="2">
    <source>
        <dbReference type="ARBA" id="ARBA00001997"/>
    </source>
</evidence>
<evidence type="ECO:0000256" key="8">
    <source>
        <dbReference type="SAM" id="MobiDB-lite"/>
    </source>
</evidence>
<dbReference type="Pfam" id="PF00908">
    <property type="entry name" value="dTDP_sugar_isom"/>
    <property type="match status" value="1"/>
</dbReference>
<organism evidence="9 10">
    <name type="scientific">Ruegeria atlantica</name>
    <dbReference type="NCBI Taxonomy" id="81569"/>
    <lineage>
        <taxon>Bacteria</taxon>
        <taxon>Pseudomonadati</taxon>
        <taxon>Pseudomonadota</taxon>
        <taxon>Alphaproteobacteria</taxon>
        <taxon>Rhodobacterales</taxon>
        <taxon>Roseobacteraceae</taxon>
        <taxon>Ruegeria</taxon>
    </lineage>
</organism>
<dbReference type="InterPro" id="IPR000888">
    <property type="entry name" value="RmlC-like"/>
</dbReference>
<comment type="function">
    <text evidence="2">Catalyzes the epimerization of the C3' and C5'positions of dTDP-6-deoxy-D-xylo-4-hexulose, forming dTDP-6-deoxy-L-lyxo-4-hexulose.</text>
</comment>